<dbReference type="AlphaFoldDB" id="A0A3S8RWU0"/>
<feature type="transmembrane region" description="Helical" evidence="1">
    <location>
        <begin position="170"/>
        <end position="187"/>
    </location>
</feature>
<keyword evidence="1" id="KW-0472">Membrane</keyword>
<feature type="transmembrane region" description="Helical" evidence="1">
    <location>
        <begin position="115"/>
        <end position="137"/>
    </location>
</feature>
<accession>A0A3S8RWU0</accession>
<feature type="transmembrane region" description="Helical" evidence="1">
    <location>
        <begin position="193"/>
        <end position="215"/>
    </location>
</feature>
<evidence type="ECO:0000313" key="2">
    <source>
        <dbReference type="EMBL" id="AZK47625.1"/>
    </source>
</evidence>
<organism evidence="2 3">
    <name type="scientific">Paenibacillus lentus</name>
    <dbReference type="NCBI Taxonomy" id="1338368"/>
    <lineage>
        <taxon>Bacteria</taxon>
        <taxon>Bacillati</taxon>
        <taxon>Bacillota</taxon>
        <taxon>Bacilli</taxon>
        <taxon>Bacillales</taxon>
        <taxon>Paenibacillaceae</taxon>
        <taxon>Paenibacillus</taxon>
    </lineage>
</organism>
<feature type="transmembrane region" description="Helical" evidence="1">
    <location>
        <begin position="19"/>
        <end position="37"/>
    </location>
</feature>
<keyword evidence="1" id="KW-1133">Transmembrane helix</keyword>
<name>A0A3S8RWU0_9BACL</name>
<evidence type="ECO:0008006" key="4">
    <source>
        <dbReference type="Google" id="ProtNLM"/>
    </source>
</evidence>
<reference evidence="2 3" key="1">
    <citation type="submission" date="2018-11" db="EMBL/GenBank/DDBJ databases">
        <title>Genome sequencing of Paenibacillus lentus DSM25539(T).</title>
        <authorList>
            <person name="Kook J.-K."/>
            <person name="Park S.-N."/>
            <person name="Lim Y.K."/>
        </authorList>
    </citation>
    <scope>NUCLEOTIDE SEQUENCE [LARGE SCALE GENOMIC DNA]</scope>
    <source>
        <strain evidence="2 3">DSM 25539</strain>
    </source>
</reference>
<proteinExistence type="predicted"/>
<keyword evidence="1" id="KW-0812">Transmembrane</keyword>
<evidence type="ECO:0000313" key="3">
    <source>
        <dbReference type="Proteomes" id="UP000273145"/>
    </source>
</evidence>
<feature type="transmembrane region" description="Helical" evidence="1">
    <location>
        <begin position="49"/>
        <end position="68"/>
    </location>
</feature>
<keyword evidence="3" id="KW-1185">Reference proteome</keyword>
<protein>
    <recommendedName>
        <fullName evidence="4">Prolipoprotein diacylglyceryl transferase</fullName>
    </recommendedName>
</protein>
<feature type="transmembrane region" description="Helical" evidence="1">
    <location>
        <begin position="80"/>
        <end position="103"/>
    </location>
</feature>
<dbReference type="Proteomes" id="UP000273145">
    <property type="component" value="Chromosome"/>
</dbReference>
<gene>
    <name evidence="2" type="ORF">EIM92_16935</name>
</gene>
<dbReference type="KEGG" id="plen:EIM92_16935"/>
<sequence length="223" mass="24900">MGDIIGTIALGSLVLRADLLIFLLSAAFGYIVLKIKFRHREAGGWIKEGYVNALGIGFFLWKFSMLFFSPLETLSNPLSLLYFTGGQRGVWLGVLGAITYLAYRGYKNRPLLVPFVKAALLAYGAVQGFRFTMFFLWEGAVGWENLLCAVLAAGLGIMAWLKYESPLRSFLPLALWYSIGSAVIPFLDEYRHAVLIGFSLEQLFFLLVAISLLFLDSFIGNKR</sequence>
<dbReference type="EMBL" id="CP034248">
    <property type="protein sequence ID" value="AZK47625.1"/>
    <property type="molecule type" value="Genomic_DNA"/>
</dbReference>
<evidence type="ECO:0000256" key="1">
    <source>
        <dbReference type="SAM" id="Phobius"/>
    </source>
</evidence>
<dbReference type="OrthoDB" id="1796359at2"/>
<feature type="transmembrane region" description="Helical" evidence="1">
    <location>
        <begin position="143"/>
        <end position="163"/>
    </location>
</feature>